<accession>A0A2R7Y8X3</accession>
<feature type="coiled-coil region" evidence="2">
    <location>
        <begin position="294"/>
        <end position="362"/>
    </location>
</feature>
<dbReference type="SUPFAM" id="SSF52540">
    <property type="entry name" value="P-loop containing nucleoside triphosphate hydrolases"/>
    <property type="match status" value="1"/>
</dbReference>
<comment type="caution">
    <text evidence="5">The sequence shown here is derived from an EMBL/GenBank/DDBJ whole genome shotgun (WGS) entry which is preliminary data.</text>
</comment>
<evidence type="ECO:0000256" key="2">
    <source>
        <dbReference type="SAM" id="Coils"/>
    </source>
</evidence>
<dbReference type="Pfam" id="PF13476">
    <property type="entry name" value="AAA_23"/>
    <property type="match status" value="1"/>
</dbReference>
<dbReference type="GO" id="GO:0006302">
    <property type="term" value="P:double-strand break repair"/>
    <property type="evidence" value="ECO:0007669"/>
    <property type="project" value="InterPro"/>
</dbReference>
<feature type="coiled-coil region" evidence="2">
    <location>
        <begin position="527"/>
        <end position="575"/>
    </location>
</feature>
<evidence type="ECO:0008006" key="7">
    <source>
        <dbReference type="Google" id="ProtNLM"/>
    </source>
</evidence>
<dbReference type="InterPro" id="IPR003395">
    <property type="entry name" value="RecF/RecN/SMC_N"/>
</dbReference>
<organism evidence="5 6">
    <name type="scientific">Candidatus Terraquivivens tikiterensis</name>
    <dbReference type="NCBI Taxonomy" id="1980982"/>
    <lineage>
        <taxon>Archaea</taxon>
        <taxon>Nitrososphaerota</taxon>
        <taxon>Candidatus Wolframiiraptoraceae</taxon>
        <taxon>Candidatus Terraquivivens</taxon>
    </lineage>
</organism>
<dbReference type="Pfam" id="PF02463">
    <property type="entry name" value="SMC_N"/>
    <property type="match status" value="1"/>
</dbReference>
<feature type="domain" description="Rad50/SbcC-type AAA" evidence="4">
    <location>
        <begin position="5"/>
        <end position="237"/>
    </location>
</feature>
<evidence type="ECO:0000313" key="6">
    <source>
        <dbReference type="Proteomes" id="UP000244066"/>
    </source>
</evidence>
<dbReference type="InterPro" id="IPR027417">
    <property type="entry name" value="P-loop_NTPase"/>
</dbReference>
<dbReference type="Gene3D" id="3.40.50.300">
    <property type="entry name" value="P-loop containing nucleotide triphosphate hydrolases"/>
    <property type="match status" value="2"/>
</dbReference>
<dbReference type="AlphaFoldDB" id="A0A2R7Y8X3"/>
<sequence>MIARVLLKNFISHSHTELSLGPGLHVFVGRNGSGKTSVIDGITYALFGKHGRGENVNIARDGAHKGGVVEVEFMLGGKRYLVSRSFDSQGRLEDAYVRVDGKPLVKGEKKREDTVTKKVEEVLGMGYERMRASVVIQQGEIDRILSWQPREIKALFDDLLGLGMMESAYARMGNVIKDFEERVREETKYSVDDVERISKEISESESALTRLEVELREKEERFAELKERRDAIKSALETMERYKDAYYDALSKVNSVKLIAKDWIRRKEEEIERCASALRAMGMMDEVSKRMKRRDELKDGMTKLEAEIGQLEREINKIKAERAEVEKRLEALGRREVKGRAFSELIREVENKTAELVELAVELGRALSAEDGREIALKESVEKKREEIIQLFMESYTSGLQTYFEDLRARARRLYGEEEELSSRLESLRLRLRAMREELEKASRLDGKDVERLNEEVRRSKAVLEAAGINSNEELELERKALEGVKRTLAVIQEDALPDVESLRALAVTDEAARMVKEAEAAVSDAKAFDKERYEELRKSYEELQRSIGVLQGELERIRKEIQERDEKIRKLREVLSVLRDAKRFRDFLMEIRDKVYHRDGPVLKSLRSWAIKETSRIATGHLEMFNASVDGVKLEEVKNELVIKCYQRGLEVDAKRLSGGEKVAVALALRLAIGDVLGARRLGFFVLDEPTVHLDSENKKRLAEVFSALSRDVRQVIVITHDEEVFEESEAILHRFERGPGREEYTRVEPFGKLTHG</sequence>
<evidence type="ECO:0000259" key="4">
    <source>
        <dbReference type="Pfam" id="PF13476"/>
    </source>
</evidence>
<dbReference type="GO" id="GO:0016887">
    <property type="term" value="F:ATP hydrolysis activity"/>
    <property type="evidence" value="ECO:0007669"/>
    <property type="project" value="InterPro"/>
</dbReference>
<evidence type="ECO:0000256" key="1">
    <source>
        <dbReference type="ARBA" id="ARBA00023054"/>
    </source>
</evidence>
<evidence type="ECO:0000259" key="3">
    <source>
        <dbReference type="Pfam" id="PF02463"/>
    </source>
</evidence>
<feature type="domain" description="RecF/RecN/SMC N-terminal" evidence="3">
    <location>
        <begin position="463"/>
        <end position="735"/>
    </location>
</feature>
<proteinExistence type="predicted"/>
<keyword evidence="1 2" id="KW-0175">Coiled coil</keyword>
<gene>
    <name evidence="5" type="ORF">B9J98_02165</name>
</gene>
<dbReference type="EMBL" id="NDWU01000004">
    <property type="protein sequence ID" value="PUA33769.1"/>
    <property type="molecule type" value="Genomic_DNA"/>
</dbReference>
<dbReference type="InterPro" id="IPR038729">
    <property type="entry name" value="Rad50/SbcC_AAA"/>
</dbReference>
<dbReference type="Proteomes" id="UP000244066">
    <property type="component" value="Unassembled WGS sequence"/>
</dbReference>
<name>A0A2R7Y8X3_9ARCH</name>
<dbReference type="PANTHER" id="PTHR32114:SF2">
    <property type="entry name" value="ABC TRANSPORTER ABCH.3"/>
    <property type="match status" value="1"/>
</dbReference>
<feature type="coiled-coil region" evidence="2">
    <location>
        <begin position="418"/>
        <end position="470"/>
    </location>
</feature>
<protein>
    <recommendedName>
        <fullName evidence="7">DNA double-strand break repair Rad50 ATPase</fullName>
    </recommendedName>
</protein>
<dbReference type="PANTHER" id="PTHR32114">
    <property type="entry name" value="ABC TRANSPORTER ABCH.3"/>
    <property type="match status" value="1"/>
</dbReference>
<reference evidence="5 6" key="1">
    <citation type="submission" date="2017-04" db="EMBL/GenBank/DDBJ databases">
        <title>Draft Aigarchaeota genome from a New Zealand hot spring.</title>
        <authorList>
            <person name="Reysenbach A.-L."/>
            <person name="Donaho J.A."/>
            <person name="Gerhart J."/>
            <person name="Kelley J.F."/>
            <person name="Kouba K."/>
            <person name="Podar M."/>
            <person name="Stott M."/>
        </authorList>
    </citation>
    <scope>NUCLEOTIDE SEQUENCE [LARGE SCALE GENOMIC DNA]</scope>
    <source>
        <strain evidence="5">NZ13_MG1</strain>
    </source>
</reference>
<feature type="coiled-coil region" evidence="2">
    <location>
        <begin position="194"/>
        <end position="245"/>
    </location>
</feature>
<evidence type="ECO:0000313" key="5">
    <source>
        <dbReference type="EMBL" id="PUA33769.1"/>
    </source>
</evidence>